<dbReference type="RefSeq" id="WP_187422958.1">
    <property type="nucleotide sequence ID" value="NZ_CP060637.1"/>
</dbReference>
<dbReference type="AlphaFoldDB" id="A0A7G9GXG0"/>
<proteinExistence type="predicted"/>
<protein>
    <submittedName>
        <fullName evidence="1">Uncharacterized protein</fullName>
    </submittedName>
</protein>
<accession>A0A7G9GXG0</accession>
<reference evidence="1 2" key="1">
    <citation type="submission" date="2020-08" db="EMBL/GenBank/DDBJ databases">
        <authorList>
            <person name="Liu C."/>
            <person name="Sun Q."/>
        </authorList>
    </citation>
    <scope>NUCLEOTIDE SEQUENCE [LARGE SCALE GENOMIC DNA]</scope>
    <source>
        <strain evidence="1 2">NSJ-57</strain>
    </source>
</reference>
<dbReference type="EMBL" id="CP060637">
    <property type="protein sequence ID" value="QNM15492.1"/>
    <property type="molecule type" value="Genomic_DNA"/>
</dbReference>
<evidence type="ECO:0000313" key="2">
    <source>
        <dbReference type="Proteomes" id="UP000515913"/>
    </source>
</evidence>
<gene>
    <name evidence="1" type="ORF">H9Q81_01235</name>
</gene>
<dbReference type="KEGG" id="fho:H9Q81_01235"/>
<sequence>MSKTIKISIQEYNQIHSLCEELGINPTIYDEIEKRLAGKLIFDLSHILIFKKALLKSGAITAPAPENYQRGGKYDL</sequence>
<name>A0A7G9GXG0_9FUSO</name>
<evidence type="ECO:0000313" key="1">
    <source>
        <dbReference type="EMBL" id="QNM15492.1"/>
    </source>
</evidence>
<keyword evidence="2" id="KW-1185">Reference proteome</keyword>
<organism evidence="1 2">
    <name type="scientific">Fusobacterium hominis</name>
    <dbReference type="NCBI Taxonomy" id="2764326"/>
    <lineage>
        <taxon>Bacteria</taxon>
        <taxon>Fusobacteriati</taxon>
        <taxon>Fusobacteriota</taxon>
        <taxon>Fusobacteriia</taxon>
        <taxon>Fusobacteriales</taxon>
        <taxon>Fusobacteriaceae</taxon>
        <taxon>Fusobacterium</taxon>
    </lineage>
</organism>
<dbReference type="Proteomes" id="UP000515913">
    <property type="component" value="Chromosome"/>
</dbReference>